<accession>I2FJI8</accession>
<dbReference type="EMBL" id="AB716307">
    <property type="protein sequence ID" value="BAM15173.1"/>
    <property type="molecule type" value="Genomic_DNA"/>
</dbReference>
<evidence type="ECO:0000313" key="1">
    <source>
        <dbReference type="EMBL" id="BAM15173.1"/>
    </source>
</evidence>
<sequence>MVRYPSAVTESFRLRTFLNRCDVYAILRCVALDWIFKLNDMPFNFIKHTGQKGQKSLLRGIVRPHGKDAPRLEECSKTFESLFRIKICVGRVKQGIRGVVNIKKNGIK</sequence>
<dbReference type="AlphaFoldDB" id="I2FJI8"/>
<proteinExistence type="predicted"/>
<name>I2FJI8_9ZZZZ</name>
<protein>
    <submittedName>
        <fullName evidence="1">Uncharacterized protein</fullName>
    </submittedName>
</protein>
<reference evidence="1" key="1">
    <citation type="submission" date="2012-05" db="EMBL/GenBank/DDBJ databases">
        <title>Distribution of dehalogenation activities and characterization of organohalide-responsive genes in marine subsurface sediments of the Nankai Trough plate-subduction zone.</title>
        <authorList>
            <person name="Futagami T."/>
            <person name="Morono Y."/>
            <person name="Terada T."/>
            <person name="Kaksonen A.H."/>
            <person name="Inagaki F."/>
        </authorList>
    </citation>
    <scope>NUCLEOTIDE SEQUENCE</scope>
</reference>
<organism evidence="1">
    <name type="scientific">uncultured microorganism</name>
    <dbReference type="NCBI Taxonomy" id="358574"/>
    <lineage>
        <taxon>unclassified sequences</taxon>
        <taxon>environmental samples</taxon>
    </lineage>
</organism>